<reference evidence="3" key="1">
    <citation type="journal article" date="2015" name="BMC Genomics">
        <title>Genomic and transcriptomic analysis of the endophytic fungus Pestalotiopsis fici reveals its lifestyle and high potential for synthesis of natural products.</title>
        <authorList>
            <person name="Wang X."/>
            <person name="Zhang X."/>
            <person name="Liu L."/>
            <person name="Xiang M."/>
            <person name="Wang W."/>
            <person name="Sun X."/>
            <person name="Che Y."/>
            <person name="Guo L."/>
            <person name="Liu G."/>
            <person name="Guo L."/>
            <person name="Wang C."/>
            <person name="Yin W.B."/>
            <person name="Stadler M."/>
            <person name="Zhang X."/>
            <person name="Liu X."/>
        </authorList>
    </citation>
    <scope>NUCLEOTIDE SEQUENCE [LARGE SCALE GENOMIC DNA]</scope>
    <source>
        <strain evidence="3">W106-1 / CGMCC3.15140</strain>
    </source>
</reference>
<protein>
    <submittedName>
        <fullName evidence="2">Uncharacterized protein</fullName>
    </submittedName>
</protein>
<dbReference type="eggNOG" id="ENOG502T1TT">
    <property type="taxonomic scope" value="Eukaryota"/>
</dbReference>
<organism evidence="2 3">
    <name type="scientific">Pestalotiopsis fici (strain W106-1 / CGMCC3.15140)</name>
    <dbReference type="NCBI Taxonomy" id="1229662"/>
    <lineage>
        <taxon>Eukaryota</taxon>
        <taxon>Fungi</taxon>
        <taxon>Dikarya</taxon>
        <taxon>Ascomycota</taxon>
        <taxon>Pezizomycotina</taxon>
        <taxon>Sordariomycetes</taxon>
        <taxon>Xylariomycetidae</taxon>
        <taxon>Amphisphaeriales</taxon>
        <taxon>Sporocadaceae</taxon>
        <taxon>Pestalotiopsis</taxon>
    </lineage>
</organism>
<feature type="region of interest" description="Disordered" evidence="1">
    <location>
        <begin position="1"/>
        <end position="46"/>
    </location>
</feature>
<dbReference type="InParanoid" id="W3WZ47"/>
<feature type="compositionally biased region" description="Low complexity" evidence="1">
    <location>
        <begin position="267"/>
        <end position="279"/>
    </location>
</feature>
<evidence type="ECO:0000313" key="2">
    <source>
        <dbReference type="EMBL" id="ETS78392.1"/>
    </source>
</evidence>
<feature type="region of interest" description="Disordered" evidence="1">
    <location>
        <begin position="244"/>
        <end position="293"/>
    </location>
</feature>
<dbReference type="RefSeq" id="XP_007837226.1">
    <property type="nucleotide sequence ID" value="XM_007839035.1"/>
</dbReference>
<feature type="region of interest" description="Disordered" evidence="1">
    <location>
        <begin position="163"/>
        <end position="196"/>
    </location>
</feature>
<proteinExistence type="predicted"/>
<dbReference type="EMBL" id="KI912115">
    <property type="protein sequence ID" value="ETS78392.1"/>
    <property type="molecule type" value="Genomic_DNA"/>
</dbReference>
<keyword evidence="3" id="KW-1185">Reference proteome</keyword>
<name>W3WZ47_PESFW</name>
<dbReference type="KEGG" id="pfy:PFICI_10454"/>
<accession>W3WZ47</accession>
<feature type="compositionally biased region" description="Low complexity" evidence="1">
    <location>
        <begin position="20"/>
        <end position="46"/>
    </location>
</feature>
<dbReference type="OrthoDB" id="3557758at2759"/>
<dbReference type="GeneID" id="19275467"/>
<evidence type="ECO:0000256" key="1">
    <source>
        <dbReference type="SAM" id="MobiDB-lite"/>
    </source>
</evidence>
<dbReference type="Proteomes" id="UP000030651">
    <property type="component" value="Unassembled WGS sequence"/>
</dbReference>
<feature type="compositionally biased region" description="Polar residues" evidence="1">
    <location>
        <begin position="244"/>
        <end position="260"/>
    </location>
</feature>
<evidence type="ECO:0000313" key="3">
    <source>
        <dbReference type="Proteomes" id="UP000030651"/>
    </source>
</evidence>
<dbReference type="AlphaFoldDB" id="W3WZ47"/>
<sequence>MHRASANHPHPLGSHPVHPSSSTRRISASFSTDGPLSSLPTVSTSSLAVSTTNGELPMVYEAASRPSSKIIPTSIPLRKASTVTTYETAEGTRTQNFENLRPINTRIPLHHRDSLDIAAAKLRAKSDKPRPLATIPKSNTLSVITNLTASISRVSLSKFGRSASISSNAGSDQDRSFTSGNSFARASYDGEDEDPQAIHTAQSSAYWTGRFMALQDRFRNENLLPENMTTLINAHAERSMIPENRQQTSARLPASYSNPNLARYTGRSKLQRSSLNSQRRQQRAKGSLDATRLEDEDDRARRVFLHLEALCTTSEARKSLRAWQRIFARRRGKEGPLDRLLGRVDRDFTRRAKDSERSG</sequence>
<feature type="compositionally biased region" description="Polar residues" evidence="1">
    <location>
        <begin position="163"/>
        <end position="184"/>
    </location>
</feature>
<gene>
    <name evidence="2" type="ORF">PFICI_10454</name>
</gene>
<dbReference type="HOGENOM" id="CLU_044097_0_0_1"/>